<dbReference type="InterPro" id="IPR002942">
    <property type="entry name" value="S4_RNA-bd"/>
</dbReference>
<dbReference type="SMART" id="SM00363">
    <property type="entry name" value="S4"/>
    <property type="match status" value="1"/>
</dbReference>
<organism evidence="3 4">
    <name type="scientific">Streptococcus oriscaviae</name>
    <dbReference type="NCBI Taxonomy" id="2781599"/>
    <lineage>
        <taxon>Bacteria</taxon>
        <taxon>Bacillati</taxon>
        <taxon>Bacillota</taxon>
        <taxon>Bacilli</taxon>
        <taxon>Lactobacillales</taxon>
        <taxon>Streptococcaceae</taxon>
        <taxon>Streptococcus</taxon>
    </lineage>
</organism>
<proteinExistence type="predicted"/>
<keyword evidence="4" id="KW-1185">Reference proteome</keyword>
<evidence type="ECO:0000313" key="3">
    <source>
        <dbReference type="EMBL" id="QUE55364.1"/>
    </source>
</evidence>
<name>A0ABX7YPR0_9STRE</name>
<dbReference type="Pfam" id="PF21278">
    <property type="entry name" value="YlmH_1st"/>
    <property type="match status" value="1"/>
</dbReference>
<dbReference type="PANTHER" id="PTHR13633">
    <property type="entry name" value="MITOCHONDRIAL TRANSCRIPTION RESCUE FACTOR 1"/>
    <property type="match status" value="1"/>
</dbReference>
<dbReference type="PROSITE" id="PS50889">
    <property type="entry name" value="S4"/>
    <property type="match status" value="1"/>
</dbReference>
<evidence type="ECO:0000259" key="2">
    <source>
        <dbReference type="SMART" id="SM00363"/>
    </source>
</evidence>
<evidence type="ECO:0000313" key="4">
    <source>
        <dbReference type="Proteomes" id="UP000677616"/>
    </source>
</evidence>
<evidence type="ECO:0000256" key="1">
    <source>
        <dbReference type="PROSITE-ProRule" id="PRU00182"/>
    </source>
</evidence>
<dbReference type="EMBL" id="CP073084">
    <property type="protein sequence ID" value="QUE55364.1"/>
    <property type="molecule type" value="Genomic_DNA"/>
</dbReference>
<dbReference type="InterPro" id="IPR048443">
    <property type="entry name" value="RqcP2_N"/>
</dbReference>
<gene>
    <name evidence="3" type="ORF">INT76_03820</name>
</gene>
<dbReference type="InterPro" id="IPR040591">
    <property type="entry name" value="RqcP2_RBD"/>
</dbReference>
<dbReference type="PANTHER" id="PTHR13633:SF3">
    <property type="entry name" value="MITOCHONDRIAL TRANSCRIPTION RESCUE FACTOR 1"/>
    <property type="match status" value="1"/>
</dbReference>
<keyword evidence="1" id="KW-0694">RNA-binding</keyword>
<dbReference type="Gene3D" id="3.30.1370.160">
    <property type="match status" value="1"/>
</dbReference>
<feature type="domain" description="RNA-binding S4" evidence="2">
    <location>
        <begin position="185"/>
        <end position="249"/>
    </location>
</feature>
<dbReference type="InterPro" id="IPR012677">
    <property type="entry name" value="Nucleotide-bd_a/b_plait_sf"/>
</dbReference>
<reference evidence="3 4" key="1">
    <citation type="submission" date="2021-04" db="EMBL/GenBank/DDBJ databases">
        <title>Complete genome sequence of a novel Streptococcus species.</title>
        <authorList>
            <person name="Teng J.L.L."/>
        </authorList>
    </citation>
    <scope>NUCLEOTIDE SEQUENCE [LARGE SCALE GENOMIC DNA]</scope>
    <source>
        <strain evidence="3 4">HKU75</strain>
    </source>
</reference>
<dbReference type="Proteomes" id="UP000677616">
    <property type="component" value="Chromosome"/>
</dbReference>
<dbReference type="Gene3D" id="3.30.70.330">
    <property type="match status" value="1"/>
</dbReference>
<dbReference type="CDD" id="cd00165">
    <property type="entry name" value="S4"/>
    <property type="match status" value="1"/>
</dbReference>
<sequence length="262" mass="30257">MKTMRDLLQHFPREEKEFAEKIIDSCQQVENTYSHRVTSFLNHRQVAIATSIAHHFQLLTFSSLELVETEFSRMIIAPSYYQLEVDDFDMMALEIAYPQKFHKLTHAQILGTLLNQLGIKRQFIGDILLSDNQAVVLIDRKFGQLLQTSVQKIARVPVNWIEVDWTRLELKVDDMQTRELLLSSLRLDKIVSTAFKLSRASAVKLIEGKQVKLDYAEETQAARLVELGQLISVRGFGRIRLREVVGYTKQGKLKVDIELIKK</sequence>
<dbReference type="Pfam" id="PF17774">
    <property type="entry name" value="YlmH_RBD"/>
    <property type="match status" value="1"/>
</dbReference>
<accession>A0ABX7YPR0</accession>
<protein>
    <submittedName>
        <fullName evidence="3">RNA-binding protein</fullName>
    </submittedName>
</protein>
<dbReference type="SUPFAM" id="SSF55174">
    <property type="entry name" value="Alpha-L RNA-binding motif"/>
    <property type="match status" value="1"/>
</dbReference>